<feature type="compositionally biased region" description="Low complexity" evidence="1">
    <location>
        <begin position="29"/>
        <end position="40"/>
    </location>
</feature>
<keyword evidence="2" id="KW-0732">Signal</keyword>
<feature type="region of interest" description="Disordered" evidence="1">
    <location>
        <begin position="29"/>
        <end position="55"/>
    </location>
</feature>
<feature type="chain" id="PRO_5038051734" description="Lipoprotein" evidence="2">
    <location>
        <begin position="33"/>
        <end position="455"/>
    </location>
</feature>
<feature type="signal peptide" evidence="2">
    <location>
        <begin position="1"/>
        <end position="32"/>
    </location>
</feature>
<proteinExistence type="predicted"/>
<evidence type="ECO:0000256" key="2">
    <source>
        <dbReference type="SAM" id="SignalP"/>
    </source>
</evidence>
<dbReference type="AlphaFoldDB" id="A0A949TZ44"/>
<dbReference type="Proteomes" id="UP000694308">
    <property type="component" value="Unassembled WGS sequence"/>
</dbReference>
<gene>
    <name evidence="3" type="ORF">I6U48_09845</name>
</gene>
<sequence>MKKKMMILILSACLSVMTFVGCALSSSSNSTASNTTTNSAQKDTPPGGGIGSNGPTITGTAAYSVSGETASKSGETYTATSANQSGVMANKSGNLTLSNATINKTGGDTTSEDESNFYGLNAGLVAKAGSKVIISGSKINTSAEGSNGIFATGDGSVINVSDTTINTTKNSSRGLDATMNGTVNATNVTINTAGTHCASIATDRGNGTINVKGGSMATTGKDSPGIYSTGKITVADATIKATGSEAAVVEGKNSITLNNVNISGEKTNGVMLYQSFSGDAETGTASFTMTGGSLSSKAGALFFITNTDAVANIKNVAVTNTTDTLISAGATERWGTSGKNGGKFNFTADTETLSGKVICDKISSVSMTLKNNTTFTGSINTDNKLAKVTINLDATSKWVVNSDSYVQALADSDSSLANIQSNGHTIYYDATNSANSWIGGKTITLSDGGNLTPLK</sequence>
<comment type="caution">
    <text evidence="3">The sequence shown here is derived from an EMBL/GenBank/DDBJ whole genome shotgun (WGS) entry which is preliminary data.</text>
</comment>
<protein>
    <recommendedName>
        <fullName evidence="5">Lipoprotein</fullName>
    </recommendedName>
</protein>
<name>A0A949TZ44_9CLOT</name>
<organism evidence="3 4">
    <name type="scientific">Clostridium thailandense</name>
    <dbReference type="NCBI Taxonomy" id="2794346"/>
    <lineage>
        <taxon>Bacteria</taxon>
        <taxon>Bacillati</taxon>
        <taxon>Bacillota</taxon>
        <taxon>Clostridia</taxon>
        <taxon>Eubacteriales</taxon>
        <taxon>Clostridiaceae</taxon>
        <taxon>Clostridium</taxon>
    </lineage>
</organism>
<accession>A0A949TZ44</accession>
<dbReference type="PROSITE" id="PS51257">
    <property type="entry name" value="PROKAR_LIPOPROTEIN"/>
    <property type="match status" value="1"/>
</dbReference>
<evidence type="ECO:0000256" key="1">
    <source>
        <dbReference type="SAM" id="MobiDB-lite"/>
    </source>
</evidence>
<dbReference type="EMBL" id="JAEEGC010000039">
    <property type="protein sequence ID" value="MBV7273209.1"/>
    <property type="molecule type" value="Genomic_DNA"/>
</dbReference>
<keyword evidence="4" id="KW-1185">Reference proteome</keyword>
<evidence type="ECO:0000313" key="3">
    <source>
        <dbReference type="EMBL" id="MBV7273209.1"/>
    </source>
</evidence>
<reference evidence="3" key="1">
    <citation type="submission" date="2020-12" db="EMBL/GenBank/DDBJ databases">
        <title>Clostridium thailandense sp. nov., a novel acetogenic bacterium isolated from peat land soil in Thailand.</title>
        <authorList>
            <person name="Chaikitkaew S."/>
            <person name="Birkeland N.K."/>
        </authorList>
    </citation>
    <scope>NUCLEOTIDE SEQUENCE</scope>
    <source>
        <strain evidence="3">PL3</strain>
    </source>
</reference>
<evidence type="ECO:0008006" key="5">
    <source>
        <dbReference type="Google" id="ProtNLM"/>
    </source>
</evidence>
<evidence type="ECO:0000313" key="4">
    <source>
        <dbReference type="Proteomes" id="UP000694308"/>
    </source>
</evidence>